<feature type="transmembrane region" description="Helical" evidence="1">
    <location>
        <begin position="318"/>
        <end position="337"/>
    </location>
</feature>
<evidence type="ECO:0000259" key="2">
    <source>
        <dbReference type="PROSITE" id="PS51704"/>
    </source>
</evidence>
<keyword evidence="1" id="KW-0472">Membrane</keyword>
<dbReference type="Gene3D" id="3.20.20.190">
    <property type="entry name" value="Phosphatidylinositol (PI) phosphodiesterase"/>
    <property type="match status" value="1"/>
</dbReference>
<dbReference type="Pfam" id="PF10110">
    <property type="entry name" value="GPDPase_memb"/>
    <property type="match status" value="1"/>
</dbReference>
<feature type="transmembrane region" description="Helical" evidence="1">
    <location>
        <begin position="71"/>
        <end position="101"/>
    </location>
</feature>
<evidence type="ECO:0000313" key="4">
    <source>
        <dbReference type="Proteomes" id="UP001556617"/>
    </source>
</evidence>
<evidence type="ECO:0000313" key="3">
    <source>
        <dbReference type="EMBL" id="MEX0379900.1"/>
    </source>
</evidence>
<feature type="domain" description="GP-PDE" evidence="2">
    <location>
        <begin position="348"/>
        <end position="577"/>
    </location>
</feature>
<dbReference type="EMBL" id="JBFPER010000001">
    <property type="protein sequence ID" value="MEX0379900.1"/>
    <property type="molecule type" value="Genomic_DNA"/>
</dbReference>
<organism evidence="3 4">
    <name type="scientific">Leuconostoc aquikimchii</name>
    <dbReference type="NCBI Taxonomy" id="3236804"/>
    <lineage>
        <taxon>Bacteria</taxon>
        <taxon>Bacillati</taxon>
        <taxon>Bacillota</taxon>
        <taxon>Bacilli</taxon>
        <taxon>Lactobacillales</taxon>
        <taxon>Lactobacillaceae</taxon>
        <taxon>Leuconostoc</taxon>
    </lineage>
</organism>
<dbReference type="CDD" id="cd08579">
    <property type="entry name" value="GDPD_memb_like"/>
    <property type="match status" value="1"/>
</dbReference>
<dbReference type="InterPro" id="IPR030395">
    <property type="entry name" value="GP_PDE_dom"/>
</dbReference>
<dbReference type="RefSeq" id="WP_367973267.1">
    <property type="nucleotide sequence ID" value="NZ_JBFPEQ010000001.1"/>
</dbReference>
<gene>
    <name evidence="3" type="ORF">AB3K24_00790</name>
</gene>
<keyword evidence="1" id="KW-1133">Transmembrane helix</keyword>
<dbReference type="PANTHER" id="PTHR46211:SF8">
    <property type="entry name" value="PHOSPHODIESTERASE"/>
    <property type="match status" value="1"/>
</dbReference>
<keyword evidence="4" id="KW-1185">Reference proteome</keyword>
<dbReference type="Pfam" id="PF03009">
    <property type="entry name" value="GDPD"/>
    <property type="match status" value="1"/>
</dbReference>
<feature type="transmembrane region" description="Helical" evidence="1">
    <location>
        <begin position="255"/>
        <end position="288"/>
    </location>
</feature>
<feature type="transmembrane region" description="Helical" evidence="1">
    <location>
        <begin position="122"/>
        <end position="146"/>
    </location>
</feature>
<evidence type="ECO:0000256" key="1">
    <source>
        <dbReference type="SAM" id="Phobius"/>
    </source>
</evidence>
<protein>
    <submittedName>
        <fullName evidence="3">Glycerophosphoryl diester phosphodiesterase membrane domain-containing protein</fullName>
    </submittedName>
</protein>
<reference evidence="3 4" key="1">
    <citation type="submission" date="2024-07" db="EMBL/GenBank/DDBJ databases">
        <authorList>
            <person name="Yun M."/>
        </authorList>
    </citation>
    <scope>NUCLEOTIDE SEQUENCE [LARGE SCALE GENOMIC DNA]</scope>
    <source>
        <strain evidence="3 4">MS01</strain>
    </source>
</reference>
<dbReference type="InterPro" id="IPR018476">
    <property type="entry name" value="GlyceroP-diester-Pdiesterase_M"/>
</dbReference>
<sequence>MRYIRLKILESVGFLWRSKRYFKNVLAVHVLFIFILLPLLGKVSQFILKTSHINYLSVNTLGAMMWQQPMIFLALIGVFILSILLSFFEFAFLLMSVYFIHVKQPIGVYQLLIRTLRQIRKIGISTGLFFMFYLVLILPLGGVSYGSDLLSKIKIPSFIMDYIFDHRLVIVGAFILVYLLLTYIGVRLIFVLPNMILNNLPTREAIRSSLDLTRNRFFNILKKLGIIAFGTVIFTSLSFAILIGIQKLVEQHIGVYTLVSAAIIMTLLQVIILTNLALTTVGMFLVIVDDMSHNNVLPTPKIGANVLVHKHQKVFGQLSAYLIFGILSVSLVGYYNLTYLKSIDISRPISASHRGVSEQNGVQNSITALNKTAKDHPDYIEMDVQLTKDNQFVVFHDFNLKKLTGVNNTPGNMNLKDLTKLKVRENNQVAPMASFDDYLKSANAIHQKLLIEFKTTDKNNTQLVERFMRKYQDNLVENHHIIQSLNFELIEDAKKIAPTVEAGYIVPFNIIGPPKSHSDFYTVEFSTVNKHFIQAAHNDGKKVFAWTPNDEKSILRMMYFGADGVITDNMAAVHKATFDADHVTYSDKLLYYVAGVG</sequence>
<dbReference type="InterPro" id="IPR017946">
    <property type="entry name" value="PLC-like_Pdiesterase_TIM-brl"/>
</dbReference>
<dbReference type="SUPFAM" id="SSF51695">
    <property type="entry name" value="PLC-like phosphodiesterases"/>
    <property type="match status" value="1"/>
</dbReference>
<proteinExistence type="predicted"/>
<feature type="transmembrane region" description="Helical" evidence="1">
    <location>
        <begin position="21"/>
        <end position="41"/>
    </location>
</feature>
<dbReference type="PROSITE" id="PS51704">
    <property type="entry name" value="GP_PDE"/>
    <property type="match status" value="1"/>
</dbReference>
<accession>A0ABV3S3D1</accession>
<feature type="transmembrane region" description="Helical" evidence="1">
    <location>
        <begin position="166"/>
        <end position="190"/>
    </location>
</feature>
<feature type="transmembrane region" description="Helical" evidence="1">
    <location>
        <begin position="224"/>
        <end position="243"/>
    </location>
</feature>
<comment type="caution">
    <text evidence="3">The sequence shown here is derived from an EMBL/GenBank/DDBJ whole genome shotgun (WGS) entry which is preliminary data.</text>
</comment>
<dbReference type="Proteomes" id="UP001556617">
    <property type="component" value="Unassembled WGS sequence"/>
</dbReference>
<keyword evidence="1" id="KW-0812">Transmembrane</keyword>
<dbReference type="PANTHER" id="PTHR46211">
    <property type="entry name" value="GLYCEROPHOSPHORYL DIESTER PHOSPHODIESTERASE"/>
    <property type="match status" value="1"/>
</dbReference>
<name>A0ABV3S3D1_9LACO</name>